<protein>
    <submittedName>
        <fullName evidence="2">Alpha/beta fold hydrolase</fullName>
    </submittedName>
</protein>
<dbReference type="CDD" id="cd06170">
    <property type="entry name" value="LuxR_C_like"/>
    <property type="match status" value="1"/>
</dbReference>
<dbReference type="Proteomes" id="UP000620075">
    <property type="component" value="Unassembled WGS sequence"/>
</dbReference>
<dbReference type="Gene3D" id="3.40.50.1820">
    <property type="entry name" value="alpha/beta hydrolase"/>
    <property type="match status" value="1"/>
</dbReference>
<dbReference type="GO" id="GO:0006355">
    <property type="term" value="P:regulation of DNA-templated transcription"/>
    <property type="evidence" value="ECO:0007669"/>
    <property type="project" value="InterPro"/>
</dbReference>
<dbReference type="SUPFAM" id="SSF46894">
    <property type="entry name" value="C-terminal effector domain of the bipartite response regulators"/>
    <property type="match status" value="1"/>
</dbReference>
<dbReference type="InterPro" id="IPR016032">
    <property type="entry name" value="Sig_transdc_resp-reg_C-effctor"/>
</dbReference>
<comment type="caution">
    <text evidence="2">The sequence shown here is derived from an EMBL/GenBank/DDBJ whole genome shotgun (WGS) entry which is preliminary data.</text>
</comment>
<name>A0A934NDM0_9BACT</name>
<accession>A0A934NDM0</accession>
<dbReference type="Pfam" id="PF00561">
    <property type="entry name" value="Abhydrolase_1"/>
    <property type="match status" value="1"/>
</dbReference>
<feature type="domain" description="HTH luxR-type" evidence="1">
    <location>
        <begin position="269"/>
        <end position="334"/>
    </location>
</feature>
<evidence type="ECO:0000259" key="1">
    <source>
        <dbReference type="PROSITE" id="PS50043"/>
    </source>
</evidence>
<dbReference type="InterPro" id="IPR000073">
    <property type="entry name" value="AB_hydrolase_1"/>
</dbReference>
<dbReference type="PANTHER" id="PTHR43433">
    <property type="entry name" value="HYDROLASE, ALPHA/BETA FOLD FAMILY PROTEIN"/>
    <property type="match status" value="1"/>
</dbReference>
<dbReference type="InterPro" id="IPR050471">
    <property type="entry name" value="AB_hydrolase"/>
</dbReference>
<dbReference type="PRINTS" id="PR00111">
    <property type="entry name" value="ABHYDROLASE"/>
</dbReference>
<dbReference type="GO" id="GO:0003677">
    <property type="term" value="F:DNA binding"/>
    <property type="evidence" value="ECO:0007669"/>
    <property type="project" value="InterPro"/>
</dbReference>
<keyword evidence="2" id="KW-0378">Hydrolase</keyword>
<dbReference type="RefSeq" id="WP_338178415.1">
    <property type="nucleotide sequence ID" value="NZ_JAEKNQ010000030.1"/>
</dbReference>
<dbReference type="PROSITE" id="PS50043">
    <property type="entry name" value="HTH_LUXR_2"/>
    <property type="match status" value="1"/>
</dbReference>
<evidence type="ECO:0000313" key="3">
    <source>
        <dbReference type="Proteomes" id="UP000620075"/>
    </source>
</evidence>
<evidence type="ECO:0000313" key="2">
    <source>
        <dbReference type="EMBL" id="MBJ7603064.1"/>
    </source>
</evidence>
<dbReference type="Gene3D" id="1.10.10.10">
    <property type="entry name" value="Winged helix-like DNA-binding domain superfamily/Winged helix DNA-binding domain"/>
    <property type="match status" value="1"/>
</dbReference>
<organism evidence="2 3">
    <name type="scientific">Candidatus Dormiibacter inghamiae</name>
    <dbReference type="NCBI Taxonomy" id="3127013"/>
    <lineage>
        <taxon>Bacteria</taxon>
        <taxon>Bacillati</taxon>
        <taxon>Candidatus Dormiibacterota</taxon>
        <taxon>Candidatus Dormibacteria</taxon>
        <taxon>Candidatus Dormibacterales</taxon>
        <taxon>Candidatus Dormibacteraceae</taxon>
        <taxon>Candidatus Dormiibacter</taxon>
    </lineage>
</organism>
<reference evidence="2 3" key="1">
    <citation type="submission" date="2020-10" db="EMBL/GenBank/DDBJ databases">
        <title>Ca. Dormibacterota MAGs.</title>
        <authorList>
            <person name="Montgomery K."/>
        </authorList>
    </citation>
    <scope>NUCLEOTIDE SEQUENCE [LARGE SCALE GENOMIC DNA]</scope>
    <source>
        <strain evidence="2">SC8811_S16_3</strain>
    </source>
</reference>
<dbReference type="GO" id="GO:0016787">
    <property type="term" value="F:hydrolase activity"/>
    <property type="evidence" value="ECO:0007669"/>
    <property type="project" value="UniProtKB-KW"/>
</dbReference>
<proteinExistence type="predicted"/>
<dbReference type="InterPro" id="IPR029058">
    <property type="entry name" value="AB_hydrolase_fold"/>
</dbReference>
<dbReference type="AlphaFoldDB" id="A0A934NDM0"/>
<dbReference type="InterPro" id="IPR036388">
    <property type="entry name" value="WH-like_DNA-bd_sf"/>
</dbReference>
<dbReference type="PANTHER" id="PTHR43433:SF8">
    <property type="entry name" value="BIFUNCTIONAL LIPASE_ADENYLATE CYCLASE LIPJ"/>
    <property type="match status" value="1"/>
</dbReference>
<gene>
    <name evidence="2" type="ORF">JF888_07735</name>
</gene>
<dbReference type="Pfam" id="PF00196">
    <property type="entry name" value="GerE"/>
    <property type="match status" value="1"/>
</dbReference>
<dbReference type="SUPFAM" id="SSF53474">
    <property type="entry name" value="alpha/beta-Hydrolases"/>
    <property type="match status" value="1"/>
</dbReference>
<dbReference type="PRINTS" id="PR00038">
    <property type="entry name" value="HTHLUXR"/>
</dbReference>
<dbReference type="SMART" id="SM00421">
    <property type="entry name" value="HTH_LUXR"/>
    <property type="match status" value="1"/>
</dbReference>
<dbReference type="InterPro" id="IPR000792">
    <property type="entry name" value="Tscrpt_reg_LuxR_C"/>
</dbReference>
<dbReference type="EMBL" id="JAEKNQ010000030">
    <property type="protein sequence ID" value="MBJ7603064.1"/>
    <property type="molecule type" value="Genomic_DNA"/>
</dbReference>
<sequence>MRQWIRFSATPAGRVAYSVMGNGPVLLCDTGWVSHLEKMLEMESVRAFFAALAERFSVVRYDKAGSGLSDRTGVDLSFNGQVSALLAIADQLESERFHLFGASQGGQVAAAVAALHRKRTDRLVLYGMCARGSDLAPADVRASLVSLVRAHWGLGSQALAGIFLPDPTPDDVREFAKWQRSAASSDIAAELLAEYYGTDVSLLLPNIEAPTLVLHREHDRATGFHLGREVASLIPKATFIPLHGRAHLFWKGEWEQILESLLDFLDEPTTATPVSLSPRELEVASLVAEGLTNQEIARRLFIAPRTAETHLENIRQKLGFRSRAQVATWVTARRQGRDPDARVRS</sequence>